<accession>R7ZVF1</accession>
<dbReference type="EMBL" id="AQHR01000041">
    <property type="protein sequence ID" value="EON78067.1"/>
    <property type="molecule type" value="Genomic_DNA"/>
</dbReference>
<dbReference type="AlphaFoldDB" id="R7ZVF1"/>
<evidence type="ECO:0000313" key="1">
    <source>
        <dbReference type="EMBL" id="EON78067.1"/>
    </source>
</evidence>
<name>R7ZVF1_9BACT</name>
<comment type="caution">
    <text evidence="1">The sequence shown here is derived from an EMBL/GenBank/DDBJ whole genome shotgun (WGS) entry which is preliminary data.</text>
</comment>
<organism evidence="1 2">
    <name type="scientific">Lunatimonas lonarensis</name>
    <dbReference type="NCBI Taxonomy" id="1232681"/>
    <lineage>
        <taxon>Bacteria</taxon>
        <taxon>Pseudomonadati</taxon>
        <taxon>Bacteroidota</taxon>
        <taxon>Cytophagia</taxon>
        <taxon>Cytophagales</taxon>
        <taxon>Cyclobacteriaceae</taxon>
    </lineage>
</organism>
<dbReference type="STRING" id="1232681.ADIS_1264"/>
<sequence>MRDVSPFNAMANNPVMFVDPDGNAPITLAALGIVMLKGALIGGAGYTASVGFSKGGFDNWQWGQLATSMGMGAISGIATAGIGSMMGAVGSQGFAGEIGRAMLHGQANMMIGSAFGQSPSFSMYASGAFGSLTGSTLPNAGSLGQIGGSALAGGVASKMFGGDFWRGAAVGATVAGLNHLHTSYRRYRFERYDGIEHPGVLNLKNAARNKVAVHLLKGIKHHMINGTDIDLNGLFDCLSSECLGIGGTHLLSRVNQGAVNSFFGPSGDFFASFSIGDRNVKMMYEIPFHGSSKGLVFPHHNYQTKTFENGNWGIRWGGTAGLFLNFSNQTKFMSNWIFGR</sequence>
<proteinExistence type="predicted"/>
<protein>
    <submittedName>
        <fullName evidence="1">Uncharacterized protein</fullName>
    </submittedName>
</protein>
<evidence type="ECO:0000313" key="2">
    <source>
        <dbReference type="Proteomes" id="UP000013909"/>
    </source>
</evidence>
<keyword evidence="2" id="KW-1185">Reference proteome</keyword>
<reference evidence="1 2" key="1">
    <citation type="submission" date="2013-02" db="EMBL/GenBank/DDBJ databases">
        <title>A novel strain isolated from Lonar lake, Maharashtra, India.</title>
        <authorList>
            <person name="Singh A."/>
        </authorList>
    </citation>
    <scope>NUCLEOTIDE SEQUENCE [LARGE SCALE GENOMIC DNA]</scope>
    <source>
        <strain evidence="1 2">AK24</strain>
    </source>
</reference>
<gene>
    <name evidence="1" type="ORF">ADIS_1264</name>
</gene>
<dbReference type="Proteomes" id="UP000013909">
    <property type="component" value="Unassembled WGS sequence"/>
</dbReference>